<proteinExistence type="predicted"/>
<name>A0ABQ5NUT5_9ACTN</name>
<keyword evidence="2" id="KW-1185">Reference proteome</keyword>
<dbReference type="Proteomes" id="UP001291653">
    <property type="component" value="Unassembled WGS sequence"/>
</dbReference>
<sequence>MEALGQAVMTAGGWVLREARAAVEFLKLRPRTRR</sequence>
<evidence type="ECO:0000313" key="1">
    <source>
        <dbReference type="EMBL" id="GLF94122.1"/>
    </source>
</evidence>
<evidence type="ECO:0000313" key="2">
    <source>
        <dbReference type="Proteomes" id="UP001291653"/>
    </source>
</evidence>
<dbReference type="EMBL" id="BSBI01000002">
    <property type="protein sequence ID" value="GLF94122.1"/>
    <property type="molecule type" value="Genomic_DNA"/>
</dbReference>
<accession>A0ABQ5NUT5</accession>
<organism evidence="1 2">
    <name type="scientific">Streptomyces yaizuensis</name>
    <dbReference type="NCBI Taxonomy" id="2989713"/>
    <lineage>
        <taxon>Bacteria</taxon>
        <taxon>Bacillati</taxon>
        <taxon>Actinomycetota</taxon>
        <taxon>Actinomycetes</taxon>
        <taxon>Kitasatosporales</taxon>
        <taxon>Streptomycetaceae</taxon>
        <taxon>Streptomyces</taxon>
    </lineage>
</organism>
<reference evidence="1 2" key="1">
    <citation type="submission" date="2022-10" db="EMBL/GenBank/DDBJ databases">
        <title>Draft genome sequence of Streptomyces sp. YSPA8.</title>
        <authorList>
            <person name="Moriuchi R."/>
            <person name="Dohra H."/>
            <person name="Yamamura H."/>
            <person name="Kodani S."/>
        </authorList>
    </citation>
    <scope>NUCLEOTIDE SEQUENCE [LARGE SCALE GENOMIC DNA]</scope>
    <source>
        <strain evidence="1 2">YSPA8</strain>
    </source>
</reference>
<protein>
    <submittedName>
        <fullName evidence="1">Uncharacterized protein</fullName>
    </submittedName>
</protein>
<gene>
    <name evidence="1" type="ORF">SYYSPA8_07515</name>
</gene>
<comment type="caution">
    <text evidence="1">The sequence shown here is derived from an EMBL/GenBank/DDBJ whole genome shotgun (WGS) entry which is preliminary data.</text>
</comment>